<dbReference type="PROSITE" id="PS50192">
    <property type="entry name" value="T_SNARE"/>
    <property type="match status" value="1"/>
</dbReference>
<proteinExistence type="inferred from homology"/>
<dbReference type="SUPFAM" id="SSF58104">
    <property type="entry name" value="Methyl-accepting chemotaxis protein (MCP) signaling domain"/>
    <property type="match status" value="1"/>
</dbReference>
<dbReference type="Pfam" id="PF00672">
    <property type="entry name" value="HAMP"/>
    <property type="match status" value="1"/>
</dbReference>
<accession>A0ABW5BJM3</accession>
<comment type="similarity">
    <text evidence="9">Belongs to the methyl-accepting chemotaxis (MCP) protein family.</text>
</comment>
<keyword evidence="8 10" id="KW-0807">Transducer</keyword>
<dbReference type="Proteomes" id="UP001597294">
    <property type="component" value="Unassembled WGS sequence"/>
</dbReference>
<comment type="caution">
    <text evidence="15">The sequence shown here is derived from an EMBL/GenBank/DDBJ whole genome shotgun (WGS) entry which is preliminary data.</text>
</comment>
<feature type="domain" description="HAMP" evidence="14">
    <location>
        <begin position="381"/>
        <end position="434"/>
    </location>
</feature>
<dbReference type="PANTHER" id="PTHR32089:SF112">
    <property type="entry name" value="LYSOZYME-LIKE PROTEIN-RELATED"/>
    <property type="match status" value="1"/>
</dbReference>
<dbReference type="InterPro" id="IPR000727">
    <property type="entry name" value="T_SNARE_dom"/>
</dbReference>
<dbReference type="InterPro" id="IPR033479">
    <property type="entry name" value="dCache_1"/>
</dbReference>
<evidence type="ECO:0000259" key="14">
    <source>
        <dbReference type="PROSITE" id="PS50885"/>
    </source>
</evidence>
<gene>
    <name evidence="15" type="ORF">ACFSKO_05120</name>
</gene>
<evidence type="ECO:0000256" key="1">
    <source>
        <dbReference type="ARBA" id="ARBA00004429"/>
    </source>
</evidence>
<keyword evidence="4" id="KW-0997">Cell inner membrane</keyword>
<feature type="domain" description="Methyl-accepting transducer" evidence="12">
    <location>
        <begin position="474"/>
        <end position="710"/>
    </location>
</feature>
<evidence type="ECO:0000256" key="3">
    <source>
        <dbReference type="ARBA" id="ARBA00022500"/>
    </source>
</evidence>
<evidence type="ECO:0000256" key="4">
    <source>
        <dbReference type="ARBA" id="ARBA00022519"/>
    </source>
</evidence>
<keyword evidence="7 11" id="KW-0472">Membrane</keyword>
<keyword evidence="6 11" id="KW-1133">Transmembrane helix</keyword>
<dbReference type="Gene3D" id="1.10.287.950">
    <property type="entry name" value="Methyl-accepting chemotaxis protein"/>
    <property type="match status" value="1"/>
</dbReference>
<feature type="transmembrane region" description="Helical" evidence="11">
    <location>
        <begin position="357"/>
        <end position="380"/>
    </location>
</feature>
<dbReference type="PROSITE" id="PS50885">
    <property type="entry name" value="HAMP"/>
    <property type="match status" value="1"/>
</dbReference>
<evidence type="ECO:0000256" key="6">
    <source>
        <dbReference type="ARBA" id="ARBA00022989"/>
    </source>
</evidence>
<feature type="domain" description="T-SNARE coiled-coil homology" evidence="13">
    <location>
        <begin position="626"/>
        <end position="688"/>
    </location>
</feature>
<evidence type="ECO:0000256" key="9">
    <source>
        <dbReference type="ARBA" id="ARBA00029447"/>
    </source>
</evidence>
<keyword evidence="16" id="KW-1185">Reference proteome</keyword>
<evidence type="ECO:0000256" key="7">
    <source>
        <dbReference type="ARBA" id="ARBA00023136"/>
    </source>
</evidence>
<evidence type="ECO:0000256" key="11">
    <source>
        <dbReference type="SAM" id="Phobius"/>
    </source>
</evidence>
<keyword evidence="5 11" id="KW-0812">Transmembrane</keyword>
<reference evidence="16" key="1">
    <citation type="journal article" date="2019" name="Int. J. Syst. Evol. Microbiol.">
        <title>The Global Catalogue of Microorganisms (GCM) 10K type strain sequencing project: providing services to taxonomists for standard genome sequencing and annotation.</title>
        <authorList>
            <consortium name="The Broad Institute Genomics Platform"/>
            <consortium name="The Broad Institute Genome Sequencing Center for Infectious Disease"/>
            <person name="Wu L."/>
            <person name="Ma J."/>
        </authorList>
    </citation>
    <scope>NUCLEOTIDE SEQUENCE [LARGE SCALE GENOMIC DNA]</scope>
    <source>
        <strain evidence="16">CGMCC 4.7192</strain>
    </source>
</reference>
<keyword evidence="3" id="KW-0145">Chemotaxis</keyword>
<dbReference type="Gene3D" id="3.30.450.20">
    <property type="entry name" value="PAS domain"/>
    <property type="match status" value="1"/>
</dbReference>
<evidence type="ECO:0000259" key="12">
    <source>
        <dbReference type="PROSITE" id="PS50111"/>
    </source>
</evidence>
<dbReference type="CDD" id="cd18774">
    <property type="entry name" value="PDC2_HK_sensor"/>
    <property type="match status" value="1"/>
</dbReference>
<dbReference type="SMART" id="SM00304">
    <property type="entry name" value="HAMP"/>
    <property type="match status" value="1"/>
</dbReference>
<dbReference type="PROSITE" id="PS50111">
    <property type="entry name" value="CHEMOTAXIS_TRANSDUC_2"/>
    <property type="match status" value="1"/>
</dbReference>
<dbReference type="SMART" id="SM00283">
    <property type="entry name" value="MA"/>
    <property type="match status" value="1"/>
</dbReference>
<keyword evidence="2" id="KW-1003">Cell membrane</keyword>
<evidence type="ECO:0000256" key="8">
    <source>
        <dbReference type="ARBA" id="ARBA00023224"/>
    </source>
</evidence>
<evidence type="ECO:0000313" key="15">
    <source>
        <dbReference type="EMBL" id="MFD2204976.1"/>
    </source>
</evidence>
<dbReference type="Pfam" id="PF00015">
    <property type="entry name" value="MCPsignal"/>
    <property type="match status" value="1"/>
</dbReference>
<dbReference type="InterPro" id="IPR003660">
    <property type="entry name" value="HAMP_dom"/>
</dbReference>
<evidence type="ECO:0000256" key="10">
    <source>
        <dbReference type="PROSITE-ProRule" id="PRU00284"/>
    </source>
</evidence>
<dbReference type="RefSeq" id="WP_380249078.1">
    <property type="nucleotide sequence ID" value="NZ_JBHUII010000001.1"/>
</dbReference>
<evidence type="ECO:0000313" key="16">
    <source>
        <dbReference type="Proteomes" id="UP001597294"/>
    </source>
</evidence>
<dbReference type="InterPro" id="IPR004089">
    <property type="entry name" value="MCPsignal_dom"/>
</dbReference>
<dbReference type="Gene3D" id="6.10.340.10">
    <property type="match status" value="1"/>
</dbReference>
<evidence type="ECO:0000256" key="2">
    <source>
        <dbReference type="ARBA" id="ARBA00022475"/>
    </source>
</evidence>
<evidence type="ECO:0000256" key="5">
    <source>
        <dbReference type="ARBA" id="ARBA00022692"/>
    </source>
</evidence>
<name>A0ABW5BJM3_9PROT</name>
<dbReference type="Pfam" id="PF02743">
    <property type="entry name" value="dCache_1"/>
    <property type="match status" value="1"/>
</dbReference>
<organism evidence="15 16">
    <name type="scientific">Kiloniella antarctica</name>
    <dbReference type="NCBI Taxonomy" id="1550907"/>
    <lineage>
        <taxon>Bacteria</taxon>
        <taxon>Pseudomonadati</taxon>
        <taxon>Pseudomonadota</taxon>
        <taxon>Alphaproteobacteria</taxon>
        <taxon>Rhodospirillales</taxon>
        <taxon>Kiloniellaceae</taxon>
        <taxon>Kiloniella</taxon>
    </lineage>
</organism>
<comment type="subcellular location">
    <subcellularLocation>
        <location evidence="1">Cell inner membrane</location>
        <topology evidence="1">Multi-pass membrane protein</topology>
    </subcellularLocation>
</comment>
<sequence>MSISKIFGMRISKKLPILFVIISALSVVSVGVFSVINTSASLMHLEEQKLLALAGSRQTSLNSYLKSIEEDLVVSAANGYVQNGMLNLTLGFQDEKRLHKDPLKSLHGIYINDKTAEGTNPQGSPEKIGEKHLYNGPATEDVYHTEHRRFHPWFRQMLLARGYYDIFLVDAEGNVVYTVFKELDYATNLINGKYKDTGLAEAFKAALATKKAGSLSFVDFAPYSPSSGAPASFMSTPIVSDNGFLGVLIFQMPIDRINGVLQQETGMGETGETYIVGKDYLMRSDSRFSKESTILSTEVKTETVRLALEGKAGIAVVPDYRGINVLSAYQPLDFLGVRWALMAEIDEEEVLTPSFEAAIYILIIGLSVLVLVAMLGWYFARSIVKPLQKSTSEMLMLAEGDKTFEISGLTLTDEIGDIASALQTFKENAIAQDEMAAKEMEMVTQREERTKRIEDLVARFETDSNEILSLVGAAASQMKNTSSEMSTVAQDTAVRSNTVAAAAEEASVNVQTVAAAAEELSCSIEEINRQVGESSVIASDAVSKADANIATIKGLEEASNRIGEVVGLISDIAEQTNLLALNATIEAARAGEAGKGFAVVASEVKNLANQTAKATEEISGQVGEMQGVTRTAVDAIEAIGKTIESMNEISVSISSAIEEQGAATQEISRNVQEASAGTAEVTSNMQGVSEASTQTGNSSQQVLTASNDLAVQAEEMRKSVDAFIQGIRAA</sequence>
<dbReference type="PANTHER" id="PTHR32089">
    <property type="entry name" value="METHYL-ACCEPTING CHEMOTAXIS PROTEIN MCPB"/>
    <property type="match status" value="1"/>
</dbReference>
<evidence type="ECO:0000259" key="13">
    <source>
        <dbReference type="PROSITE" id="PS50192"/>
    </source>
</evidence>
<protein>
    <submittedName>
        <fullName evidence="15">Methyl-accepting chemotaxis protein</fullName>
    </submittedName>
</protein>
<dbReference type="EMBL" id="JBHUII010000001">
    <property type="protein sequence ID" value="MFD2204976.1"/>
    <property type="molecule type" value="Genomic_DNA"/>
</dbReference>